<dbReference type="InterPro" id="IPR023214">
    <property type="entry name" value="HAD_sf"/>
</dbReference>
<reference evidence="3 4" key="1">
    <citation type="submission" date="2017-09" db="EMBL/GenBank/DDBJ databases">
        <title>Genome sequences of Natrinema ejinorence JCM 13890T.</title>
        <authorList>
            <person name="Roh S.W."/>
            <person name="Kim Y.B."/>
            <person name="Kim J.Y."/>
        </authorList>
    </citation>
    <scope>NUCLEOTIDE SEQUENCE [LARGE SCALE GENOMIC DNA]</scope>
    <source>
        <strain evidence="3 4">JCM 13890</strain>
    </source>
</reference>
<dbReference type="Gene3D" id="1.10.150.240">
    <property type="entry name" value="Putative phosphatase, domain 2"/>
    <property type="match status" value="1"/>
</dbReference>
<dbReference type="InterPro" id="IPR023198">
    <property type="entry name" value="PGP-like_dom2"/>
</dbReference>
<evidence type="ECO:0000313" key="4">
    <source>
        <dbReference type="Proteomes" id="UP000219689"/>
    </source>
</evidence>
<feature type="region of interest" description="Disordered" evidence="2">
    <location>
        <begin position="190"/>
        <end position="218"/>
    </location>
</feature>
<sequence>MQYDAVLFDFDGVVVETPSPQRFCEALGRTYETLGRSGPEAETVRELARGDFESIADRCRSLDIDTDAFCAQAAREMVRTQRAAVEDGLRSAYDDVTAVRSLEQPLGIVSDNHPTVVATLLDRVGLRSPFETIYGCPLTPDGLARRKPDPTNIEAAMETLEADEAIYVGDRAVDVRAADNAGIDSVLLTRSDEGGRPEADVDPTYRLPSLSGLPSVLQ</sequence>
<dbReference type="SUPFAM" id="SSF56784">
    <property type="entry name" value="HAD-like"/>
    <property type="match status" value="1"/>
</dbReference>
<name>A0A2A5QTT4_9EURY</name>
<gene>
    <name evidence="3" type="ORF">CP557_06660</name>
</gene>
<accession>A0A2A5QTT4</accession>
<evidence type="ECO:0000256" key="2">
    <source>
        <dbReference type="SAM" id="MobiDB-lite"/>
    </source>
</evidence>
<protein>
    <submittedName>
        <fullName evidence="3">Haloacid dehalogenase</fullName>
    </submittedName>
</protein>
<dbReference type="PANTHER" id="PTHR43434:SF1">
    <property type="entry name" value="PHOSPHOGLYCOLATE PHOSPHATASE"/>
    <property type="match status" value="1"/>
</dbReference>
<evidence type="ECO:0000256" key="1">
    <source>
        <dbReference type="ARBA" id="ARBA00007958"/>
    </source>
</evidence>
<dbReference type="GO" id="GO:0006281">
    <property type="term" value="P:DNA repair"/>
    <property type="evidence" value="ECO:0007669"/>
    <property type="project" value="TreeGrafter"/>
</dbReference>
<proteinExistence type="inferred from homology"/>
<dbReference type="NCBIfam" id="TIGR01549">
    <property type="entry name" value="HAD-SF-IA-v1"/>
    <property type="match status" value="1"/>
</dbReference>
<dbReference type="RefSeq" id="WP_097379196.1">
    <property type="nucleotide sequence ID" value="NZ_NXNI01000001.1"/>
</dbReference>
<dbReference type="Gene3D" id="3.40.50.1000">
    <property type="entry name" value="HAD superfamily/HAD-like"/>
    <property type="match status" value="1"/>
</dbReference>
<dbReference type="OrthoDB" id="115864at2157"/>
<dbReference type="Pfam" id="PF13419">
    <property type="entry name" value="HAD_2"/>
    <property type="match status" value="1"/>
</dbReference>
<dbReference type="EMBL" id="NXNI01000001">
    <property type="protein sequence ID" value="PCR90251.1"/>
    <property type="molecule type" value="Genomic_DNA"/>
</dbReference>
<dbReference type="InterPro" id="IPR036412">
    <property type="entry name" value="HAD-like_sf"/>
</dbReference>
<dbReference type="Proteomes" id="UP000219689">
    <property type="component" value="Unassembled WGS sequence"/>
</dbReference>
<dbReference type="SFLD" id="SFLDS00003">
    <property type="entry name" value="Haloacid_Dehalogenase"/>
    <property type="match status" value="1"/>
</dbReference>
<dbReference type="InterPro" id="IPR006439">
    <property type="entry name" value="HAD-SF_hydro_IA"/>
</dbReference>
<dbReference type="GO" id="GO:0008967">
    <property type="term" value="F:phosphoglycolate phosphatase activity"/>
    <property type="evidence" value="ECO:0007669"/>
    <property type="project" value="TreeGrafter"/>
</dbReference>
<organism evidence="3 4">
    <name type="scientific">Natrinema ejinorense</name>
    <dbReference type="NCBI Taxonomy" id="373386"/>
    <lineage>
        <taxon>Archaea</taxon>
        <taxon>Methanobacteriati</taxon>
        <taxon>Methanobacteriota</taxon>
        <taxon>Stenosarchaea group</taxon>
        <taxon>Halobacteria</taxon>
        <taxon>Halobacteriales</taxon>
        <taxon>Natrialbaceae</taxon>
        <taxon>Natrinema</taxon>
    </lineage>
</organism>
<dbReference type="InterPro" id="IPR041492">
    <property type="entry name" value="HAD_2"/>
</dbReference>
<keyword evidence="4" id="KW-1185">Reference proteome</keyword>
<dbReference type="SFLD" id="SFLDG01129">
    <property type="entry name" value="C1.5:_HAD__Beta-PGM__Phosphata"/>
    <property type="match status" value="1"/>
</dbReference>
<comment type="similarity">
    <text evidence="1">Belongs to the HAD-like hydrolase superfamily.</text>
</comment>
<comment type="caution">
    <text evidence="3">The sequence shown here is derived from an EMBL/GenBank/DDBJ whole genome shotgun (WGS) entry which is preliminary data.</text>
</comment>
<dbReference type="PANTHER" id="PTHR43434">
    <property type="entry name" value="PHOSPHOGLYCOLATE PHOSPHATASE"/>
    <property type="match status" value="1"/>
</dbReference>
<feature type="compositionally biased region" description="Basic and acidic residues" evidence="2">
    <location>
        <begin position="190"/>
        <end position="199"/>
    </location>
</feature>
<evidence type="ECO:0000313" key="3">
    <source>
        <dbReference type="EMBL" id="PCR90251.1"/>
    </source>
</evidence>
<dbReference type="AlphaFoldDB" id="A0A2A5QTT4"/>
<dbReference type="InterPro" id="IPR050155">
    <property type="entry name" value="HAD-like_hydrolase_sf"/>
</dbReference>